<evidence type="ECO:0000313" key="3">
    <source>
        <dbReference type="Proteomes" id="UP001222325"/>
    </source>
</evidence>
<reference evidence="2" key="1">
    <citation type="submission" date="2023-03" db="EMBL/GenBank/DDBJ databases">
        <title>Massive genome expansion in bonnet fungi (Mycena s.s.) driven by repeated elements and novel gene families across ecological guilds.</title>
        <authorList>
            <consortium name="Lawrence Berkeley National Laboratory"/>
            <person name="Harder C.B."/>
            <person name="Miyauchi S."/>
            <person name="Viragh M."/>
            <person name="Kuo A."/>
            <person name="Thoen E."/>
            <person name="Andreopoulos B."/>
            <person name="Lu D."/>
            <person name="Skrede I."/>
            <person name="Drula E."/>
            <person name="Henrissat B."/>
            <person name="Morin E."/>
            <person name="Kohler A."/>
            <person name="Barry K."/>
            <person name="LaButti K."/>
            <person name="Morin E."/>
            <person name="Salamov A."/>
            <person name="Lipzen A."/>
            <person name="Mereny Z."/>
            <person name="Hegedus B."/>
            <person name="Baldrian P."/>
            <person name="Stursova M."/>
            <person name="Weitz H."/>
            <person name="Taylor A."/>
            <person name="Grigoriev I.V."/>
            <person name="Nagy L.G."/>
            <person name="Martin F."/>
            <person name="Kauserud H."/>
        </authorList>
    </citation>
    <scope>NUCLEOTIDE SEQUENCE</scope>
    <source>
        <strain evidence="2">CBHHK173m</strain>
    </source>
</reference>
<evidence type="ECO:0000313" key="2">
    <source>
        <dbReference type="EMBL" id="KAJ7101306.1"/>
    </source>
</evidence>
<feature type="compositionally biased region" description="Low complexity" evidence="1">
    <location>
        <begin position="445"/>
        <end position="457"/>
    </location>
</feature>
<comment type="caution">
    <text evidence="2">The sequence shown here is derived from an EMBL/GenBank/DDBJ whole genome shotgun (WGS) entry which is preliminary data.</text>
</comment>
<dbReference type="Proteomes" id="UP001222325">
    <property type="component" value="Unassembled WGS sequence"/>
</dbReference>
<evidence type="ECO:0008006" key="4">
    <source>
        <dbReference type="Google" id="ProtNLM"/>
    </source>
</evidence>
<feature type="compositionally biased region" description="Acidic residues" evidence="1">
    <location>
        <begin position="421"/>
        <end position="440"/>
    </location>
</feature>
<name>A0AAD6Y0L8_9AGAR</name>
<sequence length="485" mass="53597">MSLQPLKHQLGAPMIRPVVDLPDEILLSIFRSALPPSWMMHWAKASPPFPLMWSADMQTKLAIISVCRAWNRVGIEFLYESVVIRQIGQLPAFVHALETREGLGALVRHFDTSCFRPPGYHNMHDTEIKKVFALCGNLAHFVYTPSFLARAFTSTPRFGTDYLSVVLPSTVTMLELGLLMDFPSILPSLAHLASTLISLSLTIPASVPLNHTELVFPRLKNLRISLPILHRVVMPPALMLHWVMPALGCLVWRDEYAASDELGELLKACGQRLKSLEILYFEILSFAKRSLQAIFDYCPILEHIAVSYGVYSDLLGCSHPTLASLDVFVADTVPWPTDIISNPLFIGHAVNLNPQSFPSLRICRFLRGSSVLNELRYTPAPALPPTADGSIILELASLNNRATSDFPLSSWLPAFLSHEYDSDEDSDEDPDYVYVSEDDGGSVTDSESGSDSDAISVSDDDAGNGAVDGEISAEEALEIYRCRLP</sequence>
<keyword evidence="3" id="KW-1185">Reference proteome</keyword>
<dbReference type="EMBL" id="JARJCN010000004">
    <property type="protein sequence ID" value="KAJ7101306.1"/>
    <property type="molecule type" value="Genomic_DNA"/>
</dbReference>
<organism evidence="2 3">
    <name type="scientific">Mycena belliarum</name>
    <dbReference type="NCBI Taxonomy" id="1033014"/>
    <lineage>
        <taxon>Eukaryota</taxon>
        <taxon>Fungi</taxon>
        <taxon>Dikarya</taxon>
        <taxon>Basidiomycota</taxon>
        <taxon>Agaricomycotina</taxon>
        <taxon>Agaricomycetes</taxon>
        <taxon>Agaricomycetidae</taxon>
        <taxon>Agaricales</taxon>
        <taxon>Marasmiineae</taxon>
        <taxon>Mycenaceae</taxon>
        <taxon>Mycena</taxon>
    </lineage>
</organism>
<accession>A0AAD6Y0L8</accession>
<protein>
    <recommendedName>
        <fullName evidence="4">F-box domain-containing protein</fullName>
    </recommendedName>
</protein>
<gene>
    <name evidence="2" type="ORF">B0H15DRAFT_815620</name>
</gene>
<dbReference type="AlphaFoldDB" id="A0AAD6Y0L8"/>
<proteinExistence type="predicted"/>
<feature type="region of interest" description="Disordered" evidence="1">
    <location>
        <begin position="420"/>
        <end position="470"/>
    </location>
</feature>
<evidence type="ECO:0000256" key="1">
    <source>
        <dbReference type="SAM" id="MobiDB-lite"/>
    </source>
</evidence>